<sequence length="300" mass="36039">MNYFSAFTGFFWSTKEQRYLIHLLPDEIINMSLSYMNFPELVRIRDATSAHFKTKDDILKRIFSLVKSELLTRNYYEQFFNSLNDEQVKKYLAGVYIFKVINENNLELKKNYQDVTALTLIPIEGNKKKSFFQKILDIPNSIKAYSNEMSTLDRYIDYIDNYSYNDEEYKYTSGHIKCHHNLFCQITIHRVETKKTMRKIKEIKIFYYCDCEKYVCSCKQKTLCSILCDNKFRKIKDCPCKQKVLETIFGKAEFYETEKYCFVFNNTQQKIKAKTLSCDKSFFFEYDLMKDHCTVYRVDY</sequence>
<organism evidence="1">
    <name type="scientific">Catovirus CTV1</name>
    <dbReference type="NCBI Taxonomy" id="1977631"/>
    <lineage>
        <taxon>Viruses</taxon>
        <taxon>Varidnaviria</taxon>
        <taxon>Bamfordvirae</taxon>
        <taxon>Nucleocytoviricota</taxon>
        <taxon>Megaviricetes</taxon>
        <taxon>Imitervirales</taxon>
        <taxon>Mimiviridae</taxon>
        <taxon>Klosneuvirinae</taxon>
        <taxon>Catovirus</taxon>
    </lineage>
</organism>
<name>A0A1V0S9N5_9VIRU</name>
<reference evidence="1" key="1">
    <citation type="journal article" date="2017" name="Science">
        <title>Giant viruses with an expanded complement of translation system components.</title>
        <authorList>
            <person name="Schulz F."/>
            <person name="Yutin N."/>
            <person name="Ivanova N.N."/>
            <person name="Ortega D.R."/>
            <person name="Lee T.K."/>
            <person name="Vierheilig J."/>
            <person name="Daims H."/>
            <person name="Horn M."/>
            <person name="Wagner M."/>
            <person name="Jensen G.J."/>
            <person name="Kyrpides N.C."/>
            <person name="Koonin E.V."/>
            <person name="Woyke T."/>
        </authorList>
    </citation>
    <scope>NUCLEOTIDE SEQUENCE</scope>
    <source>
        <strain evidence="1">CTV1</strain>
    </source>
</reference>
<gene>
    <name evidence="1" type="ORF">Catovirus_1_477</name>
</gene>
<accession>A0A1V0S9N5</accession>
<protein>
    <submittedName>
        <fullName evidence="1">Uncharacterized protein</fullName>
    </submittedName>
</protein>
<evidence type="ECO:0000313" key="1">
    <source>
        <dbReference type="EMBL" id="ARF08427.1"/>
    </source>
</evidence>
<proteinExistence type="predicted"/>
<dbReference type="EMBL" id="KY684083">
    <property type="protein sequence ID" value="ARF08427.1"/>
    <property type="molecule type" value="Genomic_DNA"/>
</dbReference>